<evidence type="ECO:0000313" key="1">
    <source>
        <dbReference type="EMBL" id="ABZ98308.1"/>
    </source>
</evidence>
<name>B0ST68_LEPBP</name>
<proteinExistence type="predicted"/>
<dbReference type="Proteomes" id="UP000001847">
    <property type="component" value="Chromosome I"/>
</dbReference>
<dbReference type="OrthoDB" id="346179at2"/>
<dbReference type="BioCyc" id="LBIF456481:LEPBI_RS10895-MONOMER"/>
<dbReference type="KEGG" id="lbi:LEPBI_I2210"/>
<reference evidence="1 2" key="1">
    <citation type="journal article" date="2008" name="PLoS ONE">
        <title>Genome sequence of the saprophyte Leptospira biflexa provides insights into the evolution of Leptospira and the pathogenesis of leptospirosis.</title>
        <authorList>
            <person name="Picardeau M."/>
            <person name="Bulach D.M."/>
            <person name="Bouchier C."/>
            <person name="Zuerner R.L."/>
            <person name="Zidane N."/>
            <person name="Wilson P.J."/>
            <person name="Creno S."/>
            <person name="Kuczek E.S."/>
            <person name="Bommezzadri S."/>
            <person name="Davis J.C."/>
            <person name="McGrath A."/>
            <person name="Johnson M.J."/>
            <person name="Boursaux-Eude C."/>
            <person name="Seemann T."/>
            <person name="Rouy Z."/>
            <person name="Coppel R.L."/>
            <person name="Rood J.I."/>
            <person name="Lajus A."/>
            <person name="Davies J.K."/>
            <person name="Medigue C."/>
            <person name="Adler B."/>
        </authorList>
    </citation>
    <scope>NUCLEOTIDE SEQUENCE [LARGE SCALE GENOMIC DNA]</scope>
    <source>
        <strain evidence="2">Patoc 1 / ATCC 23582 / Paris</strain>
    </source>
</reference>
<dbReference type="EMBL" id="CP000786">
    <property type="protein sequence ID" value="ABZ98308.1"/>
    <property type="molecule type" value="Genomic_DNA"/>
</dbReference>
<dbReference type="RefSeq" id="WP_012389177.1">
    <property type="nucleotide sequence ID" value="NC_010602.1"/>
</dbReference>
<evidence type="ECO:0000313" key="2">
    <source>
        <dbReference type="Proteomes" id="UP000001847"/>
    </source>
</evidence>
<dbReference type="HOGENOM" id="CLU_2316838_0_0_12"/>
<keyword evidence="2" id="KW-1185">Reference proteome</keyword>
<accession>B0ST68</accession>
<dbReference type="AlphaFoldDB" id="B0ST68"/>
<gene>
    <name evidence="1" type="ordered locus">LEPBI_I2210</name>
</gene>
<sequence length="99" mass="11963">MIKKIYFIFSIQFLFILFSLNFSKLYPENKKYPIDFSKYEINETYFIDCPKKKECFKNCSNTGSAMPYKKFDQFNTNDQILRNECTRKCNEIICTDQNK</sequence>
<organism evidence="1 2">
    <name type="scientific">Leptospira biflexa serovar Patoc (strain Patoc 1 / ATCC 23582 / Paris)</name>
    <dbReference type="NCBI Taxonomy" id="456481"/>
    <lineage>
        <taxon>Bacteria</taxon>
        <taxon>Pseudomonadati</taxon>
        <taxon>Spirochaetota</taxon>
        <taxon>Spirochaetia</taxon>
        <taxon>Leptospirales</taxon>
        <taxon>Leptospiraceae</taxon>
        <taxon>Leptospira</taxon>
    </lineage>
</organism>
<protein>
    <submittedName>
        <fullName evidence="1">Uncharacterized protein</fullName>
    </submittedName>
</protein>